<keyword evidence="15" id="KW-0670">Pyruvate</keyword>
<dbReference type="Pfam" id="PF01855">
    <property type="entry name" value="POR_N"/>
    <property type="match status" value="1"/>
</dbReference>
<reference evidence="15 16" key="1">
    <citation type="journal article" date="2018" name="Plant J.">
        <title>Genome sequences of Chlorella sorokiniana UTEX 1602 and Micractinium conductrix SAG 241.80: implications to maltose excretion by a green alga.</title>
        <authorList>
            <person name="Arriola M.B."/>
            <person name="Velmurugan N."/>
            <person name="Zhang Y."/>
            <person name="Plunkett M.H."/>
            <person name="Hondzo H."/>
            <person name="Barney B.M."/>
        </authorList>
    </citation>
    <scope>NUCLEOTIDE SEQUENCE [LARGE SCALE GENOMIC DNA]</scope>
    <source>
        <strain evidence="15 16">SAG 241.80</strain>
    </source>
</reference>
<dbReference type="Pfam" id="PF01558">
    <property type="entry name" value="POR"/>
    <property type="match status" value="1"/>
</dbReference>
<evidence type="ECO:0000259" key="14">
    <source>
        <dbReference type="PROSITE" id="PS51379"/>
    </source>
</evidence>
<dbReference type="InterPro" id="IPR016181">
    <property type="entry name" value="Acyl_CoA_acyltransferase"/>
</dbReference>
<dbReference type="EMBL" id="LHPF02000023">
    <property type="protein sequence ID" value="PSC69871.1"/>
    <property type="molecule type" value="Genomic_DNA"/>
</dbReference>
<feature type="compositionally biased region" description="Polar residues" evidence="12">
    <location>
        <begin position="1395"/>
        <end position="1405"/>
    </location>
</feature>
<protein>
    <recommendedName>
        <fullName evidence="10">pyruvate dehydrogenase (NADP(+))</fullName>
        <ecNumber evidence="10">1.2.1.51</ecNumber>
    </recommendedName>
    <alternativeName>
        <fullName evidence="11">Pyruvate:NADP(+) oxidoreductase</fullName>
    </alternativeName>
</protein>
<dbReference type="InterPro" id="IPR009014">
    <property type="entry name" value="Transketo_C/PFOR_II"/>
</dbReference>
<feature type="domain" description="4Fe-4S ferredoxin-type" evidence="14">
    <location>
        <begin position="834"/>
        <end position="863"/>
    </location>
</feature>
<evidence type="ECO:0000256" key="4">
    <source>
        <dbReference type="ARBA" id="ARBA00022982"/>
    </source>
</evidence>
<feature type="compositionally biased region" description="Low complexity" evidence="12">
    <location>
        <begin position="1572"/>
        <end position="1590"/>
    </location>
</feature>
<dbReference type="STRING" id="554055.A0A2P6V709"/>
<dbReference type="FunFam" id="3.40.50.970:FF:000012">
    <property type="entry name" value="Pyruvate:ferredoxin (Flavodoxin) oxidoreductase"/>
    <property type="match status" value="1"/>
</dbReference>
<dbReference type="SUPFAM" id="SSF52922">
    <property type="entry name" value="TK C-terminal domain-like"/>
    <property type="match status" value="1"/>
</dbReference>
<feature type="compositionally biased region" description="Basic and acidic residues" evidence="12">
    <location>
        <begin position="1277"/>
        <end position="1287"/>
    </location>
</feature>
<keyword evidence="1" id="KW-0813">Transport</keyword>
<keyword evidence="2" id="KW-0004">4Fe-4S</keyword>
<evidence type="ECO:0000256" key="7">
    <source>
        <dbReference type="ARBA" id="ARBA00023014"/>
    </source>
</evidence>
<dbReference type="Gene3D" id="3.40.50.920">
    <property type="match status" value="1"/>
</dbReference>
<feature type="region of interest" description="Disordered" evidence="12">
    <location>
        <begin position="1"/>
        <end position="22"/>
    </location>
</feature>
<dbReference type="GO" id="GO:0016747">
    <property type="term" value="F:acyltransferase activity, transferring groups other than amino-acyl groups"/>
    <property type="evidence" value="ECO:0007669"/>
    <property type="project" value="InterPro"/>
</dbReference>
<dbReference type="Pfam" id="PF02775">
    <property type="entry name" value="TPP_enzyme_C"/>
    <property type="match status" value="1"/>
</dbReference>
<dbReference type="InterPro" id="IPR029061">
    <property type="entry name" value="THDP-binding"/>
</dbReference>
<dbReference type="FunFam" id="3.30.70.20:FF:000022">
    <property type="entry name" value="Pyruvate:ferredoxin (Flavodoxin) oxidoreductase"/>
    <property type="match status" value="1"/>
</dbReference>
<keyword evidence="4" id="KW-0249">Electron transport</keyword>
<comment type="similarity">
    <text evidence="9">In the N-terminal section; belongs to the pyruvate:ferredoxin/flavodoxin oxidoreductase family.</text>
</comment>
<dbReference type="CDD" id="cd04301">
    <property type="entry name" value="NAT_SF"/>
    <property type="match status" value="1"/>
</dbReference>
<evidence type="ECO:0000256" key="1">
    <source>
        <dbReference type="ARBA" id="ARBA00022448"/>
    </source>
</evidence>
<feature type="domain" description="4Fe-4S ferredoxin-type" evidence="14">
    <location>
        <begin position="776"/>
        <end position="805"/>
    </location>
</feature>
<accession>A0A2P6V709</accession>
<evidence type="ECO:0000256" key="9">
    <source>
        <dbReference type="ARBA" id="ARBA00061065"/>
    </source>
</evidence>
<dbReference type="Pfam" id="PF00583">
    <property type="entry name" value="Acetyltransf_1"/>
    <property type="match status" value="1"/>
</dbReference>
<dbReference type="PROSITE" id="PS51379">
    <property type="entry name" value="4FE4S_FER_2"/>
    <property type="match status" value="2"/>
</dbReference>
<dbReference type="GO" id="GO:0005506">
    <property type="term" value="F:iron ion binding"/>
    <property type="evidence" value="ECO:0007669"/>
    <property type="project" value="InterPro"/>
</dbReference>
<feature type="region of interest" description="Disordered" evidence="12">
    <location>
        <begin position="1385"/>
        <end position="1407"/>
    </location>
</feature>
<dbReference type="SUPFAM" id="SSF52518">
    <property type="entry name" value="Thiamin diphosphate-binding fold (THDP-binding)"/>
    <property type="match status" value="2"/>
</dbReference>
<organism evidence="15 16">
    <name type="scientific">Micractinium conductrix</name>
    <dbReference type="NCBI Taxonomy" id="554055"/>
    <lineage>
        <taxon>Eukaryota</taxon>
        <taxon>Viridiplantae</taxon>
        <taxon>Chlorophyta</taxon>
        <taxon>core chlorophytes</taxon>
        <taxon>Trebouxiophyceae</taxon>
        <taxon>Chlorellales</taxon>
        <taxon>Chlorellaceae</taxon>
        <taxon>Chlorella clade</taxon>
        <taxon>Micractinium</taxon>
    </lineage>
</organism>
<dbReference type="CDD" id="cd07034">
    <property type="entry name" value="TPP_PYR_PFOR_IOR-alpha_like"/>
    <property type="match status" value="1"/>
</dbReference>
<evidence type="ECO:0000313" key="16">
    <source>
        <dbReference type="Proteomes" id="UP000239649"/>
    </source>
</evidence>
<dbReference type="NCBIfam" id="TIGR02176">
    <property type="entry name" value="pyruv_ox_red"/>
    <property type="match status" value="1"/>
</dbReference>
<dbReference type="Pfam" id="PF17147">
    <property type="entry name" value="PFOR_II"/>
    <property type="match status" value="1"/>
</dbReference>
<evidence type="ECO:0000259" key="13">
    <source>
        <dbReference type="PROSITE" id="PS51186"/>
    </source>
</evidence>
<dbReference type="Gene3D" id="3.30.70.20">
    <property type="match status" value="1"/>
</dbReference>
<keyword evidence="16" id="KW-1185">Reference proteome</keyword>
<evidence type="ECO:0000256" key="3">
    <source>
        <dbReference type="ARBA" id="ARBA00022723"/>
    </source>
</evidence>
<dbReference type="InterPro" id="IPR002880">
    <property type="entry name" value="Pyrv_Fd/Flavodoxin_OxRdtase_N"/>
</dbReference>
<dbReference type="InterPro" id="IPR000182">
    <property type="entry name" value="GNAT_dom"/>
</dbReference>
<feature type="region of interest" description="Disordered" evidence="12">
    <location>
        <begin position="1335"/>
        <end position="1355"/>
    </location>
</feature>
<evidence type="ECO:0000256" key="2">
    <source>
        <dbReference type="ARBA" id="ARBA00022485"/>
    </source>
</evidence>
<dbReference type="EC" id="1.2.1.51" evidence="10"/>
<name>A0A2P6V709_9CHLO</name>
<keyword evidence="5" id="KW-0560">Oxidoreductase</keyword>
<dbReference type="Proteomes" id="UP000239649">
    <property type="component" value="Unassembled WGS sequence"/>
</dbReference>
<dbReference type="Pfam" id="PF12838">
    <property type="entry name" value="Fer4_7"/>
    <property type="match status" value="1"/>
</dbReference>
<dbReference type="PANTHER" id="PTHR32154:SF0">
    <property type="entry name" value="PYRUVATE-FLAVODOXIN OXIDOREDUCTASE-RELATED"/>
    <property type="match status" value="1"/>
</dbReference>
<dbReference type="InterPro" id="IPR019456">
    <property type="entry name" value="Pyrv-flavodox_OxRtase_EKR"/>
</dbReference>
<dbReference type="FunFam" id="3.40.50.920:FF:000007">
    <property type="entry name" value="Pyruvate:ferredoxin (Flavodoxin) oxidoreductase"/>
    <property type="match status" value="1"/>
</dbReference>
<dbReference type="PROSITE" id="PS00198">
    <property type="entry name" value="4FE4S_FER_1"/>
    <property type="match status" value="1"/>
</dbReference>
<dbReference type="SUPFAM" id="SSF55729">
    <property type="entry name" value="Acyl-CoA N-acyltransferases (Nat)"/>
    <property type="match status" value="1"/>
</dbReference>
<evidence type="ECO:0000256" key="8">
    <source>
        <dbReference type="ARBA" id="ARBA00053024"/>
    </source>
</evidence>
<comment type="catalytic activity">
    <reaction evidence="8">
        <text>pyruvate + NADP(+) + CoA = acetyl-CoA + CO2 + NADPH</text>
        <dbReference type="Rhea" id="RHEA:17425"/>
        <dbReference type="ChEBI" id="CHEBI:15361"/>
        <dbReference type="ChEBI" id="CHEBI:16526"/>
        <dbReference type="ChEBI" id="CHEBI:57287"/>
        <dbReference type="ChEBI" id="CHEBI:57288"/>
        <dbReference type="ChEBI" id="CHEBI:57783"/>
        <dbReference type="ChEBI" id="CHEBI:58349"/>
        <dbReference type="EC" id="1.2.1.51"/>
    </reaction>
</comment>
<proteinExistence type="inferred from homology"/>
<dbReference type="Gene3D" id="3.40.50.970">
    <property type="match status" value="2"/>
</dbReference>
<dbReference type="SUPFAM" id="SSF53323">
    <property type="entry name" value="Pyruvate-ferredoxin oxidoreductase, PFOR, domain III"/>
    <property type="match status" value="1"/>
</dbReference>
<dbReference type="SUPFAM" id="SSF54862">
    <property type="entry name" value="4Fe-4S ferredoxins"/>
    <property type="match status" value="1"/>
</dbReference>
<dbReference type="GO" id="GO:0050243">
    <property type="term" value="F:pyruvate dehydrogenase (NADP+) activity"/>
    <property type="evidence" value="ECO:0007669"/>
    <property type="project" value="UniProtKB-EC"/>
</dbReference>
<feature type="region of interest" description="Disordered" evidence="12">
    <location>
        <begin position="1277"/>
        <end position="1300"/>
    </location>
</feature>
<comment type="caution">
    <text evidence="15">The sequence shown here is derived from an EMBL/GenBank/DDBJ whole genome shotgun (WGS) entry which is preliminary data.</text>
</comment>
<sequence>MQALTQNQGRIGGGSLSRPVNRGSHLAALAPLSRRRRGALPVSAALDPRACGAGKPSERGELQATHALAAPPSRAPTQPAASKDVKFAPVDGNEATARVAYAVSDVSFIYPITPATPMGEFVDQWSAEKRKNLYGNVMSVTEMESEAGVAGALHGALAAGALATTFTCSQGLLLMIPNMYKIAGELMPCVLHVSARALAGHALSIFGDHQDVMAVRQTGWTMLSSHSVQEAQDLALVAHLATLAGSVPIVHFFDGFRTSHEINKIELIPPEAIKPLVDELAPAIAAHHARALNPSHPHQRGTAQGPDVYMQSIEAANPFHKAMPGIMQAAMDKVAGLTGRRYRLFDYVGHPEAEHVVIAMGSGVQALEAAVRVQVAQGKKVGVLKVHLFRPWSAEHLLAALPQSVRRVCVMDRTKEHGSGGEPLLIDVSSSLQRGRRHVDVIVGGRYGLGSKDFTPAMAVAVFDNLMHPDLDDVKDNFVVGIVDDVSFASLPYGAEPETLPPGTKECLFWGMGSDGTVGANKEAVKIIANQEHMSAQAYFSYDAHKSGGVTVSHLRFGPEKIDAPWLVDMAHYIGVHQQTYFSKFDVLAGLRPGGKVLINAPWKTFEEVEAMMPPKTKTRVAQLRPKLYCLDAGAVANEVGLGRRVNMVMQAAFFALSGVMDIDKAIPLLKDSIKKAYGKKGDKVVNMNFAAVDKALEHLVEIPIPEGWGKDQDRVGLSEQAAAATGSRTAAEFLENVVKPMLNMEGDKLPVSVFAPGGFFPPGTTVIEKRSIAAKIPAWNSANCTQCNICAFVCPHAAIRPALAKPDELGNAPAGFQTVPIRGGGAALKEFQYRVQVSPMDCTGCELCVHACPDNALTSTPAASMLAQETPNWDYFLQLPSRGDLFDKATVRGSQFQQPLLEFSGACEGCGETPYVKLLTQLFGTRMVVANATGCSSIWGGSAPSNPWTINAEGKGPAWANSLFEDNAQFGFGIQTGLKQRRDALGAAAKVVLQEGAGTPTLRAALEEWLPIKDNGMLATTAAKAVSEALVECGGHGNGLTAPSTASGEGALAFLQSNTDLLDKPSVWIVGGDGWAYDIGFAGLDHVLSTGEDVNILVLDTEEYSNTGGQKSKSSPLGSVVKFAAGGKTRPKKELALAIMQCYPDVYVASVSLDANYNQVVKALSEAEAHKGPSLVIAYSPCAMHGIAEGMGESAKDAKVAVETGYWPLFRFQPGATESEGKLTLDSKRIKGELADFLKMENRFVVLQRKDPEAAARLADEAQQHITLRHERLQRMADASKKKPQEPQHAAHGRSPVRPASSWLRVRAARWPDLHGDSARVGEVFWQAFSAQQSASSSSSDEDAPPQAPSFMNGLRFPPRSLSDWQVQVAAALQAKAAAAAESRRRRLERLRSGSTRHMTPSERQQVKRWRRQRSFVVLVAEERQSCQLLGTAAISLAQPEALLPPPFPTNTPRRAYVSNIAVLPEHRRQGVATALLGQCERQARLWRQDSLWLHVELTNAPALQLYKELGYAEVAQDPVFTPQRRCLMRKAVEPLQCSGGSGGGKGSGGATNSGSNGGSSGNGSGGSSEIGGSRDSAGSAGAGSTSAGVYVWPELDAED</sequence>
<keyword evidence="7" id="KW-0411">Iron-sulfur</keyword>
<feature type="compositionally biased region" description="Gly residues" evidence="12">
    <location>
        <begin position="1541"/>
        <end position="1571"/>
    </location>
</feature>
<dbReference type="InterPro" id="IPR037112">
    <property type="entry name" value="Pyrv-flavodox_OxR_EKR_sf"/>
</dbReference>
<evidence type="ECO:0000256" key="12">
    <source>
        <dbReference type="SAM" id="MobiDB-lite"/>
    </source>
</evidence>
<dbReference type="InterPro" id="IPR050722">
    <property type="entry name" value="Pyruvate:ferred/Flavod_OxRd"/>
</dbReference>
<dbReference type="FunFam" id="3.40.50.970:FF:000041">
    <property type="entry name" value="Pyruvate:ferredoxin (Flavodoxin) oxidoreductase"/>
    <property type="match status" value="1"/>
</dbReference>
<dbReference type="Gene3D" id="3.40.920.10">
    <property type="entry name" value="Pyruvate-ferredoxin oxidoreductase, PFOR, domain III"/>
    <property type="match status" value="1"/>
</dbReference>
<dbReference type="PROSITE" id="PS51186">
    <property type="entry name" value="GNAT"/>
    <property type="match status" value="1"/>
</dbReference>
<dbReference type="GO" id="GO:0022900">
    <property type="term" value="P:electron transport chain"/>
    <property type="evidence" value="ECO:0007669"/>
    <property type="project" value="InterPro"/>
</dbReference>
<evidence type="ECO:0000256" key="5">
    <source>
        <dbReference type="ARBA" id="ARBA00023002"/>
    </source>
</evidence>
<dbReference type="InterPro" id="IPR017896">
    <property type="entry name" value="4Fe4S_Fe-S-bd"/>
</dbReference>
<dbReference type="InterPro" id="IPR011766">
    <property type="entry name" value="TPP_enzyme_TPP-bd"/>
</dbReference>
<feature type="region of interest" description="Disordered" evidence="12">
    <location>
        <begin position="1539"/>
        <end position="1601"/>
    </location>
</feature>
<dbReference type="GO" id="GO:0030976">
    <property type="term" value="F:thiamine pyrophosphate binding"/>
    <property type="evidence" value="ECO:0007669"/>
    <property type="project" value="InterPro"/>
</dbReference>
<evidence type="ECO:0000256" key="6">
    <source>
        <dbReference type="ARBA" id="ARBA00023004"/>
    </source>
</evidence>
<keyword evidence="3" id="KW-0479">Metal-binding</keyword>
<dbReference type="InterPro" id="IPR019752">
    <property type="entry name" value="Pyrv/ketoisovalerate_OxRed_cat"/>
</dbReference>
<dbReference type="InterPro" id="IPR011895">
    <property type="entry name" value="Pyrv_flavodox_OxRed"/>
</dbReference>
<dbReference type="GO" id="GO:0006979">
    <property type="term" value="P:response to oxidative stress"/>
    <property type="evidence" value="ECO:0007669"/>
    <property type="project" value="TreeGrafter"/>
</dbReference>
<evidence type="ECO:0000256" key="11">
    <source>
        <dbReference type="ARBA" id="ARBA00076877"/>
    </source>
</evidence>
<dbReference type="OrthoDB" id="1688044at2759"/>
<dbReference type="FunFam" id="3.40.920.10:FF:000001">
    <property type="entry name" value="Pyruvate:ferredoxin (Flavodoxin) oxidoreductase"/>
    <property type="match status" value="1"/>
</dbReference>
<dbReference type="GO" id="GO:0051539">
    <property type="term" value="F:4 iron, 4 sulfur cluster binding"/>
    <property type="evidence" value="ECO:0007669"/>
    <property type="project" value="UniProtKB-KW"/>
</dbReference>
<dbReference type="InterPro" id="IPR002869">
    <property type="entry name" value="Pyrv_flavodox_OxRed_cen"/>
</dbReference>
<dbReference type="Pfam" id="PF10371">
    <property type="entry name" value="EKR"/>
    <property type="match status" value="1"/>
</dbReference>
<dbReference type="InterPro" id="IPR017900">
    <property type="entry name" value="4Fe4S_Fe_S_CS"/>
</dbReference>
<dbReference type="Gene3D" id="3.40.630.30">
    <property type="match status" value="1"/>
</dbReference>
<gene>
    <name evidence="15" type="ORF">C2E20_6595</name>
</gene>
<dbReference type="InterPro" id="IPR033412">
    <property type="entry name" value="PFOR_II"/>
</dbReference>
<dbReference type="PANTHER" id="PTHR32154">
    <property type="entry name" value="PYRUVATE-FLAVODOXIN OXIDOREDUCTASE-RELATED"/>
    <property type="match status" value="1"/>
</dbReference>
<feature type="domain" description="N-acetyltransferase" evidence="13">
    <location>
        <begin position="1379"/>
        <end position="1535"/>
    </location>
</feature>
<evidence type="ECO:0000313" key="15">
    <source>
        <dbReference type="EMBL" id="PSC69871.1"/>
    </source>
</evidence>
<dbReference type="SMART" id="SM00890">
    <property type="entry name" value="EKR"/>
    <property type="match status" value="1"/>
</dbReference>
<dbReference type="Gene3D" id="4.10.780.10">
    <property type="entry name" value="Pyruvate-flavodoxin oxidoreductase, EKR domain"/>
    <property type="match status" value="1"/>
</dbReference>
<evidence type="ECO:0000256" key="10">
    <source>
        <dbReference type="ARBA" id="ARBA00067011"/>
    </source>
</evidence>
<keyword evidence="6" id="KW-0408">Iron</keyword>